<evidence type="ECO:0000313" key="2">
    <source>
        <dbReference type="EMBL" id="KAL0957875.1"/>
    </source>
</evidence>
<keyword evidence="1" id="KW-0732">Signal</keyword>
<protein>
    <submittedName>
        <fullName evidence="2">Uncharacterized protein</fullName>
    </submittedName>
</protein>
<organism evidence="2 3">
    <name type="scientific">Hohenbuehelia grisea</name>
    <dbReference type="NCBI Taxonomy" id="104357"/>
    <lineage>
        <taxon>Eukaryota</taxon>
        <taxon>Fungi</taxon>
        <taxon>Dikarya</taxon>
        <taxon>Basidiomycota</taxon>
        <taxon>Agaricomycotina</taxon>
        <taxon>Agaricomycetes</taxon>
        <taxon>Agaricomycetidae</taxon>
        <taxon>Agaricales</taxon>
        <taxon>Pleurotineae</taxon>
        <taxon>Pleurotaceae</taxon>
        <taxon>Hohenbuehelia</taxon>
    </lineage>
</organism>
<sequence>MQCKLTIAMVAAVLGALPTSYARPSWFADQAAVKPSHGRLDLSGLDPSAFSIVREKPCWMLCATEKLRCPEGMELKQFGECWTCCLK</sequence>
<name>A0ABR3JPX8_9AGAR</name>
<evidence type="ECO:0000256" key="1">
    <source>
        <dbReference type="SAM" id="SignalP"/>
    </source>
</evidence>
<keyword evidence="3" id="KW-1185">Reference proteome</keyword>
<proteinExistence type="predicted"/>
<gene>
    <name evidence="2" type="ORF">HGRIS_000059</name>
</gene>
<accession>A0ABR3JPX8</accession>
<evidence type="ECO:0000313" key="3">
    <source>
        <dbReference type="Proteomes" id="UP001556367"/>
    </source>
</evidence>
<dbReference type="Proteomes" id="UP001556367">
    <property type="component" value="Unassembled WGS sequence"/>
</dbReference>
<feature type="chain" id="PRO_5045280555" evidence="1">
    <location>
        <begin position="23"/>
        <end position="87"/>
    </location>
</feature>
<feature type="signal peptide" evidence="1">
    <location>
        <begin position="1"/>
        <end position="22"/>
    </location>
</feature>
<comment type="caution">
    <text evidence="2">The sequence shown here is derived from an EMBL/GenBank/DDBJ whole genome shotgun (WGS) entry which is preliminary data.</text>
</comment>
<dbReference type="EMBL" id="JASNQZ010000004">
    <property type="protein sequence ID" value="KAL0957875.1"/>
    <property type="molecule type" value="Genomic_DNA"/>
</dbReference>
<reference evidence="3" key="1">
    <citation type="submission" date="2024-06" db="EMBL/GenBank/DDBJ databases">
        <title>Multi-omics analyses provide insights into the biosynthesis of the anticancer antibiotic pleurotin in Hohenbuehelia grisea.</title>
        <authorList>
            <person name="Weaver J.A."/>
            <person name="Alberti F."/>
        </authorList>
    </citation>
    <scope>NUCLEOTIDE SEQUENCE [LARGE SCALE GENOMIC DNA]</scope>
    <source>
        <strain evidence="3">T-177</strain>
    </source>
</reference>